<name>A0A6A4H097_9AGAR</name>
<evidence type="ECO:0000256" key="1">
    <source>
        <dbReference type="ARBA" id="ARBA00007381"/>
    </source>
</evidence>
<dbReference type="InterPro" id="IPR043129">
    <property type="entry name" value="ATPase_NBD"/>
</dbReference>
<dbReference type="AlphaFoldDB" id="A0A6A4H097"/>
<dbReference type="PANTHER" id="PTHR19375">
    <property type="entry name" value="HEAT SHOCK PROTEIN 70KDA"/>
    <property type="match status" value="1"/>
</dbReference>
<comment type="similarity">
    <text evidence="1">Belongs to the heat shock protein 70 family.</text>
</comment>
<keyword evidence="4" id="KW-0812">Transmembrane</keyword>
<keyword evidence="4" id="KW-1133">Transmembrane helix</keyword>
<dbReference type="SUPFAM" id="SSF53067">
    <property type="entry name" value="Actin-like ATPase domain"/>
    <property type="match status" value="1"/>
</dbReference>
<evidence type="ECO:0000256" key="2">
    <source>
        <dbReference type="ARBA" id="ARBA00022741"/>
    </source>
</evidence>
<evidence type="ECO:0000313" key="5">
    <source>
        <dbReference type="EMBL" id="KAE9391632.1"/>
    </source>
</evidence>
<dbReference type="InterPro" id="IPR013126">
    <property type="entry name" value="Hsp_70_fam"/>
</dbReference>
<gene>
    <name evidence="5" type="ORF">BT96DRAFT_1001105</name>
</gene>
<accession>A0A6A4H097</accession>
<keyword evidence="2" id="KW-0547">Nucleotide-binding</keyword>
<reference evidence="5" key="1">
    <citation type="journal article" date="2019" name="Environ. Microbiol.">
        <title>Fungal ecological strategies reflected in gene transcription - a case study of two litter decomposers.</title>
        <authorList>
            <person name="Barbi F."/>
            <person name="Kohler A."/>
            <person name="Barry K."/>
            <person name="Baskaran P."/>
            <person name="Daum C."/>
            <person name="Fauchery L."/>
            <person name="Ihrmark K."/>
            <person name="Kuo A."/>
            <person name="LaButti K."/>
            <person name="Lipzen A."/>
            <person name="Morin E."/>
            <person name="Grigoriev I.V."/>
            <person name="Henrissat B."/>
            <person name="Lindahl B."/>
            <person name="Martin F."/>
        </authorList>
    </citation>
    <scope>NUCLEOTIDE SEQUENCE</scope>
    <source>
        <strain evidence="5">JB14</strain>
    </source>
</reference>
<dbReference type="GO" id="GO:0140662">
    <property type="term" value="F:ATP-dependent protein folding chaperone"/>
    <property type="evidence" value="ECO:0007669"/>
    <property type="project" value="InterPro"/>
</dbReference>
<keyword evidence="6" id="KW-1185">Reference proteome</keyword>
<evidence type="ECO:0000313" key="6">
    <source>
        <dbReference type="Proteomes" id="UP000799118"/>
    </source>
</evidence>
<proteinExistence type="inferred from homology"/>
<protein>
    <submittedName>
        <fullName evidence="5">HSP70-domain-containing protein</fullName>
    </submittedName>
</protein>
<dbReference type="EMBL" id="ML769617">
    <property type="protein sequence ID" value="KAE9391632.1"/>
    <property type="molecule type" value="Genomic_DNA"/>
</dbReference>
<dbReference type="PRINTS" id="PR00301">
    <property type="entry name" value="HEATSHOCK70"/>
</dbReference>
<dbReference type="Pfam" id="PF00012">
    <property type="entry name" value="HSP70"/>
    <property type="match status" value="1"/>
</dbReference>
<dbReference type="FunFam" id="3.30.420.40:FF:000028">
    <property type="entry name" value="heat shock 70 kDa protein-like"/>
    <property type="match status" value="1"/>
</dbReference>
<dbReference type="Proteomes" id="UP000799118">
    <property type="component" value="Unassembled WGS sequence"/>
</dbReference>
<evidence type="ECO:0000256" key="4">
    <source>
        <dbReference type="SAM" id="Phobius"/>
    </source>
</evidence>
<dbReference type="GO" id="GO:0005524">
    <property type="term" value="F:ATP binding"/>
    <property type="evidence" value="ECO:0007669"/>
    <property type="project" value="UniProtKB-KW"/>
</dbReference>
<keyword evidence="4" id="KW-0472">Membrane</keyword>
<keyword evidence="3" id="KW-0067">ATP-binding</keyword>
<evidence type="ECO:0000256" key="3">
    <source>
        <dbReference type="ARBA" id="ARBA00022840"/>
    </source>
</evidence>
<sequence>MRQSSEEILFHDLSANLVLFIVCILLASVLSILCDSKVDKSNVHKIVLEPNKSINPDEAVAYGATVQAAILSGDTSKKTQDLLLLDVTPWY</sequence>
<organism evidence="5 6">
    <name type="scientific">Gymnopus androsaceus JB14</name>
    <dbReference type="NCBI Taxonomy" id="1447944"/>
    <lineage>
        <taxon>Eukaryota</taxon>
        <taxon>Fungi</taxon>
        <taxon>Dikarya</taxon>
        <taxon>Basidiomycota</taxon>
        <taxon>Agaricomycotina</taxon>
        <taxon>Agaricomycetes</taxon>
        <taxon>Agaricomycetidae</taxon>
        <taxon>Agaricales</taxon>
        <taxon>Marasmiineae</taxon>
        <taxon>Omphalotaceae</taxon>
        <taxon>Gymnopus</taxon>
    </lineage>
</organism>
<dbReference type="OrthoDB" id="3196168at2759"/>
<feature type="transmembrane region" description="Helical" evidence="4">
    <location>
        <begin position="13"/>
        <end position="34"/>
    </location>
</feature>